<dbReference type="HOGENOM" id="CLU_099815_1_0_5"/>
<dbReference type="KEGG" id="msl:Msil_1663"/>
<evidence type="ECO:0000313" key="2">
    <source>
        <dbReference type="EMBL" id="ACK50611.1"/>
    </source>
</evidence>
<dbReference type="InterPro" id="IPR012038">
    <property type="entry name" value="UCP009471"/>
</dbReference>
<dbReference type="PANTHER" id="PTHR36509">
    <property type="entry name" value="BLL3101 PROTEIN"/>
    <property type="match status" value="1"/>
</dbReference>
<keyword evidence="3" id="KW-1185">Reference proteome</keyword>
<dbReference type="PANTHER" id="PTHR36509:SF2">
    <property type="entry name" value="BLL3101 PROTEIN"/>
    <property type="match status" value="1"/>
</dbReference>
<dbReference type="eggNOG" id="COG5402">
    <property type="taxonomic scope" value="Bacteria"/>
</dbReference>
<accession>B8EK71</accession>
<dbReference type="OrthoDB" id="7837485at2"/>
<evidence type="ECO:0000259" key="1">
    <source>
        <dbReference type="Pfam" id="PF06742"/>
    </source>
</evidence>
<dbReference type="SUPFAM" id="SSF160935">
    <property type="entry name" value="VPA0735-like"/>
    <property type="match status" value="1"/>
</dbReference>
<protein>
    <recommendedName>
        <fullName evidence="1">DUF1214 domain-containing protein</fullName>
    </recommendedName>
</protein>
<dbReference type="PIRSF" id="PIRSF009471">
    <property type="entry name" value="UCP009471"/>
    <property type="match status" value="1"/>
</dbReference>
<reference evidence="2 3" key="1">
    <citation type="journal article" date="2010" name="J. Bacteriol.">
        <title>Complete genome sequence of the aerobic facultative methanotroph Methylocella silvestris BL2.</title>
        <authorList>
            <person name="Chen Y."/>
            <person name="Crombie A."/>
            <person name="Rahman M.T."/>
            <person name="Dedysh S.N."/>
            <person name="Liesack W."/>
            <person name="Stott M.B."/>
            <person name="Alam M."/>
            <person name="Theisen A.R."/>
            <person name="Murrell J.C."/>
            <person name="Dunfield P.F."/>
        </authorList>
    </citation>
    <scope>NUCLEOTIDE SEQUENCE [LARGE SCALE GENOMIC DNA]</scope>
    <source>
        <strain evidence="3">DSM 15510 / CIP 108128 / LMG 27833 / NCIMB 13906 / BL2</strain>
    </source>
</reference>
<dbReference type="Proteomes" id="UP000002257">
    <property type="component" value="Chromosome"/>
</dbReference>
<sequence length="192" mass="20607">MILIGKFILAAFVGALIGLGVTYAALQNDFGFGAVTAGPWTAWPRNGGRGVDPYARAMLAKSGEIPLGASEGLSFIARADSEGRDLEPGCDYIVSGQTPQARYWTLTVMTPQGRLFANPSNRSGFTSSEILRAADGAFAIALSRRARPGNWIPLPENDPFILDLRLYESEFSTSMLSFDAANLPTIKRGACR</sequence>
<dbReference type="RefSeq" id="WP_012590681.1">
    <property type="nucleotide sequence ID" value="NC_011666.1"/>
</dbReference>
<organism evidence="2 3">
    <name type="scientific">Methylocella silvestris (strain DSM 15510 / CIP 108128 / LMG 27833 / NCIMB 13906 / BL2)</name>
    <dbReference type="NCBI Taxonomy" id="395965"/>
    <lineage>
        <taxon>Bacteria</taxon>
        <taxon>Pseudomonadati</taxon>
        <taxon>Pseudomonadota</taxon>
        <taxon>Alphaproteobacteria</taxon>
        <taxon>Hyphomicrobiales</taxon>
        <taxon>Beijerinckiaceae</taxon>
        <taxon>Methylocella</taxon>
    </lineage>
</organism>
<dbReference type="AlphaFoldDB" id="B8EK71"/>
<dbReference type="STRING" id="395965.Msil_1663"/>
<dbReference type="InterPro" id="IPR010621">
    <property type="entry name" value="DUF1214"/>
</dbReference>
<evidence type="ECO:0000313" key="3">
    <source>
        <dbReference type="Proteomes" id="UP000002257"/>
    </source>
</evidence>
<dbReference type="Gene3D" id="2.60.120.600">
    <property type="entry name" value="Domain of unknown function DUF1214, C-terminal domain"/>
    <property type="match status" value="1"/>
</dbReference>
<feature type="domain" description="DUF1214" evidence="1">
    <location>
        <begin position="71"/>
        <end position="169"/>
    </location>
</feature>
<gene>
    <name evidence="2" type="ordered locus">Msil_1663</name>
</gene>
<dbReference type="InterPro" id="IPR037049">
    <property type="entry name" value="DUF1214_C_sf"/>
</dbReference>
<dbReference type="Pfam" id="PF06742">
    <property type="entry name" value="DUF1214"/>
    <property type="match status" value="1"/>
</dbReference>
<proteinExistence type="predicted"/>
<name>B8EK71_METSB</name>
<dbReference type="EMBL" id="CP001280">
    <property type="protein sequence ID" value="ACK50611.1"/>
    <property type="molecule type" value="Genomic_DNA"/>
</dbReference>